<reference evidence="2" key="1">
    <citation type="submission" date="2021-01" db="EMBL/GenBank/DDBJ databases">
        <authorList>
            <person name="Corre E."/>
            <person name="Pelletier E."/>
            <person name="Niang G."/>
            <person name="Scheremetjew M."/>
            <person name="Finn R."/>
            <person name="Kale V."/>
            <person name="Holt S."/>
            <person name="Cochrane G."/>
            <person name="Meng A."/>
            <person name="Brown T."/>
            <person name="Cohen L."/>
        </authorList>
    </citation>
    <scope>NUCLEOTIDE SEQUENCE</scope>
    <source>
        <strain evidence="2">RCC733</strain>
    </source>
</reference>
<accession>A0A7S2ARJ1</accession>
<sequence length="99" mass="10521">MTKDVPPPPPDSDRGRAYPPPPSPPCANNKRRCSRRVSVVTSRDITIVFKGAAAGTSRLVVVVDACAISLNSMSAKSTSESTSDLPRMLASLCTFVMNN</sequence>
<evidence type="ECO:0000256" key="1">
    <source>
        <dbReference type="SAM" id="MobiDB-lite"/>
    </source>
</evidence>
<dbReference type="AlphaFoldDB" id="A0A7S2ARJ1"/>
<proteinExistence type="predicted"/>
<feature type="compositionally biased region" description="Pro residues" evidence="1">
    <location>
        <begin position="1"/>
        <end position="10"/>
    </location>
</feature>
<name>A0A7S2ARJ1_9CHLO</name>
<evidence type="ECO:0000313" key="2">
    <source>
        <dbReference type="EMBL" id="CAD9375525.1"/>
    </source>
</evidence>
<gene>
    <name evidence="2" type="ORF">PPRO1471_LOCUS3438</name>
</gene>
<feature type="region of interest" description="Disordered" evidence="1">
    <location>
        <begin position="1"/>
        <end position="33"/>
    </location>
</feature>
<dbReference type="EMBL" id="HBGR01005108">
    <property type="protein sequence ID" value="CAD9375525.1"/>
    <property type="molecule type" value="Transcribed_RNA"/>
</dbReference>
<protein>
    <submittedName>
        <fullName evidence="2">Uncharacterized protein</fullName>
    </submittedName>
</protein>
<organism evidence="2">
    <name type="scientific">Pycnococcus provasolii</name>
    <dbReference type="NCBI Taxonomy" id="41880"/>
    <lineage>
        <taxon>Eukaryota</taxon>
        <taxon>Viridiplantae</taxon>
        <taxon>Chlorophyta</taxon>
        <taxon>Pseudoscourfieldiophyceae</taxon>
        <taxon>Pseudoscourfieldiales</taxon>
        <taxon>Pycnococcaceae</taxon>
        <taxon>Pycnococcus</taxon>
    </lineage>
</organism>